<reference evidence="17" key="1">
    <citation type="submission" date="2016-05" db="EMBL/GenBank/DDBJ databases">
        <title>Microbial consortia oxidize butane by reversing methanogenesis.</title>
        <authorList>
            <person name="Laso-Perez R."/>
            <person name="Richter M."/>
            <person name="Wegener G."/>
            <person name="Musat F."/>
        </authorList>
    </citation>
    <scope>NUCLEOTIDE SEQUENCE [LARGE SCALE GENOMIC DNA]</scope>
    <source>
        <strain evidence="17">BOX2</strain>
    </source>
</reference>
<dbReference type="STRING" id="1838285.SCAL_000667"/>
<comment type="similarity">
    <text evidence="12">Belongs to the methyltransferase superfamily. Trm-G10 family.</text>
</comment>
<dbReference type="SUPFAM" id="SSF53335">
    <property type="entry name" value="S-adenosyl-L-methionine-dependent methyltransferases"/>
    <property type="match status" value="1"/>
</dbReference>
<comment type="catalytic activity">
    <reaction evidence="10">
        <text>guanosine(10) in tRNA + 2 S-adenosyl-L-methionine = N(2)-dimethylguanosine(10) in tRNA + 2 S-adenosyl-L-homocysteine + 2 H(+)</text>
        <dbReference type="Rhea" id="RHEA:43124"/>
        <dbReference type="Rhea" id="RHEA-COMP:10355"/>
        <dbReference type="Rhea" id="RHEA-COMP:10358"/>
        <dbReference type="ChEBI" id="CHEBI:15378"/>
        <dbReference type="ChEBI" id="CHEBI:57856"/>
        <dbReference type="ChEBI" id="CHEBI:59789"/>
        <dbReference type="ChEBI" id="CHEBI:74269"/>
        <dbReference type="ChEBI" id="CHEBI:74513"/>
        <dbReference type="EC" id="2.1.1.213"/>
    </reaction>
</comment>
<keyword evidence="18" id="KW-1185">Reference proteome</keyword>
<comment type="subunit">
    <text evidence="2">Monomer.</text>
</comment>
<evidence type="ECO:0000313" key="17">
    <source>
        <dbReference type="EMBL" id="OFV68027.1"/>
    </source>
</evidence>
<keyword evidence="3" id="KW-0963">Cytoplasm</keyword>
<sequence>MMYGFELSGEHEKLPEAEILALLETYGVKVAKISRLNRLLLVTLEERMQPDQFSEFLSRIALSHIVIDVFEVVSADFDTIRDAASRMAPSISGSYAVDATVWDEEDLTSTELERSVGALINHESSWVDLEKPDTIVKLYVISKRCVIGRVVHTRSKQEFTERAPKRRPFFAPGVLKPKIARALVNLCHIKPYECLVDPFVGTGGILLEAGLMGIRVIGLDAQEKMITGASRNLEELEEVDLILGDARSVPFKNGSAAGVVTDLPYGRSSKIKGESIDSLYRDAIFEIFRLLKKGRFAVIISDKPIDDIIKKSGFLVIDEYSMRIHRSMTRRIYFLKKDTEVP</sequence>
<dbReference type="CDD" id="cd11715">
    <property type="entry name" value="THUMP_AdoMetMT"/>
    <property type="match status" value="1"/>
</dbReference>
<dbReference type="Gene3D" id="3.40.50.150">
    <property type="entry name" value="Vaccinia Virus protein VP39"/>
    <property type="match status" value="1"/>
</dbReference>
<dbReference type="GO" id="GO:0000049">
    <property type="term" value="F:tRNA binding"/>
    <property type="evidence" value="ECO:0007669"/>
    <property type="project" value="UniProtKB-KW"/>
</dbReference>
<dbReference type="Gene3D" id="3.30.2130.30">
    <property type="match status" value="1"/>
</dbReference>
<name>A0A1F2P9M9_9EURY</name>
<evidence type="ECO:0000256" key="6">
    <source>
        <dbReference type="ARBA" id="ARBA00022679"/>
    </source>
</evidence>
<dbReference type="EC" id="2.1.1.213" evidence="13"/>
<accession>A0A1F2P9M9</accession>
<dbReference type="InterPro" id="IPR029063">
    <property type="entry name" value="SAM-dependent_MTases_sf"/>
</dbReference>
<proteinExistence type="inferred from homology"/>
<gene>
    <name evidence="17" type="ORF">SCAL_000667</name>
</gene>
<comment type="caution">
    <text evidence="17">The sequence shown here is derived from an EMBL/GenBank/DDBJ whole genome shotgun (WGS) entry which is preliminary data.</text>
</comment>
<evidence type="ECO:0000256" key="4">
    <source>
        <dbReference type="ARBA" id="ARBA00022555"/>
    </source>
</evidence>
<dbReference type="Pfam" id="PF02926">
    <property type="entry name" value="THUMP"/>
    <property type="match status" value="1"/>
</dbReference>
<evidence type="ECO:0000256" key="3">
    <source>
        <dbReference type="ARBA" id="ARBA00022490"/>
    </source>
</evidence>
<dbReference type="AlphaFoldDB" id="A0A1F2P9M9"/>
<dbReference type="Proteomes" id="UP000186940">
    <property type="component" value="Unassembled WGS sequence"/>
</dbReference>
<dbReference type="InterPro" id="IPR004114">
    <property type="entry name" value="THUMP_dom"/>
</dbReference>
<evidence type="ECO:0000256" key="2">
    <source>
        <dbReference type="ARBA" id="ARBA00011245"/>
    </source>
</evidence>
<evidence type="ECO:0000256" key="13">
    <source>
        <dbReference type="ARBA" id="ARBA00066936"/>
    </source>
</evidence>
<feature type="domain" description="THUMP" evidence="16">
    <location>
        <begin position="51"/>
        <end position="151"/>
    </location>
</feature>
<dbReference type="PROSITE" id="PS51165">
    <property type="entry name" value="THUMP"/>
    <property type="match status" value="1"/>
</dbReference>
<dbReference type="InterPro" id="IPR000241">
    <property type="entry name" value="RlmKL-like_Mtase"/>
</dbReference>
<dbReference type="CDD" id="cd02440">
    <property type="entry name" value="AdoMet_MTases"/>
    <property type="match status" value="1"/>
</dbReference>
<dbReference type="Pfam" id="PF01170">
    <property type="entry name" value="UPF0020"/>
    <property type="match status" value="1"/>
</dbReference>
<dbReference type="GO" id="GO:0005737">
    <property type="term" value="C:cytoplasm"/>
    <property type="evidence" value="ECO:0007669"/>
    <property type="project" value="UniProtKB-SubCell"/>
</dbReference>
<dbReference type="PANTHER" id="PTHR14911:SF21">
    <property type="entry name" value="N2-METHYLGUANOSINE TRNA METHYLTRANSFERASE"/>
    <property type="match status" value="1"/>
</dbReference>
<comment type="subcellular location">
    <subcellularLocation>
        <location evidence="1">Cytoplasm</location>
    </subcellularLocation>
</comment>
<keyword evidence="4" id="KW-0820">tRNA-binding</keyword>
<dbReference type="PANTHER" id="PTHR14911">
    <property type="entry name" value="THUMP DOMAIN-CONTAINING"/>
    <property type="match status" value="1"/>
</dbReference>
<organism evidence="17 18">
    <name type="scientific">Candidatus Syntropharchaeum caldarium</name>
    <dbReference type="NCBI Taxonomy" id="1838285"/>
    <lineage>
        <taxon>Archaea</taxon>
        <taxon>Methanobacteriati</taxon>
        <taxon>Methanobacteriota</taxon>
        <taxon>Stenosarchaea group</taxon>
        <taxon>Methanomicrobia</taxon>
        <taxon>Methanosarcinales</taxon>
        <taxon>ANME-2 cluster</taxon>
        <taxon>Candidatus Syntropharchaeum</taxon>
    </lineage>
</organism>
<keyword evidence="6" id="KW-0808">Transferase</keyword>
<dbReference type="GO" id="GO:0160101">
    <property type="term" value="F:tRNA (guanine(10)-N2)-dimethyltransferase activity"/>
    <property type="evidence" value="ECO:0007669"/>
    <property type="project" value="UniProtKB-EC"/>
</dbReference>
<dbReference type="SMART" id="SM00981">
    <property type="entry name" value="THUMP"/>
    <property type="match status" value="1"/>
</dbReference>
<evidence type="ECO:0000256" key="12">
    <source>
        <dbReference type="ARBA" id="ARBA00061338"/>
    </source>
</evidence>
<evidence type="ECO:0000256" key="7">
    <source>
        <dbReference type="ARBA" id="ARBA00022691"/>
    </source>
</evidence>
<evidence type="ECO:0000259" key="16">
    <source>
        <dbReference type="PROSITE" id="PS51165"/>
    </source>
</evidence>
<evidence type="ECO:0000256" key="10">
    <source>
        <dbReference type="ARBA" id="ARBA00051883"/>
    </source>
</evidence>
<evidence type="ECO:0000256" key="15">
    <source>
        <dbReference type="PROSITE-ProRule" id="PRU00529"/>
    </source>
</evidence>
<evidence type="ECO:0000256" key="8">
    <source>
        <dbReference type="ARBA" id="ARBA00022694"/>
    </source>
</evidence>
<dbReference type="GO" id="GO:0030488">
    <property type="term" value="P:tRNA methylation"/>
    <property type="evidence" value="ECO:0007669"/>
    <property type="project" value="TreeGrafter"/>
</dbReference>
<protein>
    <recommendedName>
        <fullName evidence="13">tRNA (guanine(10)-N(2))-dimethyltransferase</fullName>
        <ecNumber evidence="13">2.1.1.213</ecNumber>
    </recommendedName>
    <alternativeName>
        <fullName evidence="14">tRNA:G10 dimethyltransferase</fullName>
    </alternativeName>
</protein>
<keyword evidence="5 17" id="KW-0489">Methyltransferase</keyword>
<dbReference type="EMBL" id="LYOS01000002">
    <property type="protein sequence ID" value="OFV68027.1"/>
    <property type="molecule type" value="Genomic_DNA"/>
</dbReference>
<dbReference type="FunFam" id="3.40.50.150:FF:000251">
    <property type="entry name" value="Putative RNA methylase"/>
    <property type="match status" value="1"/>
</dbReference>
<evidence type="ECO:0000256" key="11">
    <source>
        <dbReference type="ARBA" id="ARBA00054380"/>
    </source>
</evidence>
<evidence type="ECO:0000256" key="9">
    <source>
        <dbReference type="ARBA" id="ARBA00022884"/>
    </source>
</evidence>
<evidence type="ECO:0000313" key="18">
    <source>
        <dbReference type="Proteomes" id="UP000186940"/>
    </source>
</evidence>
<evidence type="ECO:0000256" key="14">
    <source>
        <dbReference type="ARBA" id="ARBA00082665"/>
    </source>
</evidence>
<dbReference type="SUPFAM" id="SSF143437">
    <property type="entry name" value="THUMP domain-like"/>
    <property type="match status" value="1"/>
</dbReference>
<keyword evidence="8" id="KW-0819">tRNA processing</keyword>
<keyword evidence="7" id="KW-0949">S-adenosyl-L-methionine</keyword>
<evidence type="ECO:0000256" key="1">
    <source>
        <dbReference type="ARBA" id="ARBA00004496"/>
    </source>
</evidence>
<keyword evidence="9 15" id="KW-0694">RNA-binding</keyword>
<evidence type="ECO:0000256" key="5">
    <source>
        <dbReference type="ARBA" id="ARBA00022603"/>
    </source>
</evidence>
<comment type="function">
    <text evidence="11">Catalyzes the adenosylmethionine-dependent methylation of the exocyclic amino group (N(2)) of guanosine at position 10 of various tRNAs. Acts via a two-step process that leads to the formation of either N(2)-monomethyl (m(2)G) or N(2)-dimethylguanosine (m(2)(2)G).</text>
</comment>